<dbReference type="AlphaFoldDB" id="A0AAD7A0J6"/>
<feature type="region of interest" description="Disordered" evidence="1">
    <location>
        <begin position="18"/>
        <end position="51"/>
    </location>
</feature>
<keyword evidence="3" id="KW-1185">Reference proteome</keyword>
<dbReference type="Proteomes" id="UP001218218">
    <property type="component" value="Unassembled WGS sequence"/>
</dbReference>
<accession>A0AAD7A0J6</accession>
<sequence>MSQRSYVPASVLGLVHKKRPSYPFTQPLAPPQGQRPRQISKRPVRQVDSSPISTRRIMASTTSASMPVKSAQYNLPHWQVTDSASARATDSRRFAAMSVGDRSAANPEYRNITRTKFAYSNENVRKEYDSAGPQYARKAARKNQEQALEDEESTSESSESDLDSDGRETVPSDEQSEEDQPDELESSDDDSVEIIEPEPFKHPVIELLDDTPPMLPAQGLPSCAPPDQMLVAIESLTLSVARMQKIRTLPFLKRNLRRGFRNYCCARGVRTQTKLPFSSIIVVFTLEDSDLPPHEASISCHECPLCDLHFPFQTKEMLKMHLEIDHCEVQTSWNEIDQENIRLVLVLPSKREDVRMSPTRTESPSDGTSKGLHEVSRPEPIPPPFGPTARFPFLPAKSEYGGQDVNYSVRLGGPKIYDLLSTLPMEPFGILGWSILDKEEEIFESDDMPDEHKVMHALWARWIHFNRNLFIMNYFEGTKSFIDEYWKMIRLAAGSNALRYWLVMLITNRYLNGREVALLIRHYEALCKD</sequence>
<feature type="region of interest" description="Disordered" evidence="1">
    <location>
        <begin position="129"/>
        <end position="192"/>
    </location>
</feature>
<reference evidence="2" key="1">
    <citation type="submission" date="2023-03" db="EMBL/GenBank/DDBJ databases">
        <title>Massive genome expansion in bonnet fungi (Mycena s.s.) driven by repeated elements and novel gene families across ecological guilds.</title>
        <authorList>
            <consortium name="Lawrence Berkeley National Laboratory"/>
            <person name="Harder C.B."/>
            <person name="Miyauchi S."/>
            <person name="Viragh M."/>
            <person name="Kuo A."/>
            <person name="Thoen E."/>
            <person name="Andreopoulos B."/>
            <person name="Lu D."/>
            <person name="Skrede I."/>
            <person name="Drula E."/>
            <person name="Henrissat B."/>
            <person name="Morin E."/>
            <person name="Kohler A."/>
            <person name="Barry K."/>
            <person name="LaButti K."/>
            <person name="Morin E."/>
            <person name="Salamov A."/>
            <person name="Lipzen A."/>
            <person name="Mereny Z."/>
            <person name="Hegedus B."/>
            <person name="Baldrian P."/>
            <person name="Stursova M."/>
            <person name="Weitz H."/>
            <person name="Taylor A."/>
            <person name="Grigoriev I.V."/>
            <person name="Nagy L.G."/>
            <person name="Martin F."/>
            <person name="Kauserud H."/>
        </authorList>
    </citation>
    <scope>NUCLEOTIDE SEQUENCE</scope>
    <source>
        <strain evidence="2">CBHHK002</strain>
    </source>
</reference>
<gene>
    <name evidence="2" type="ORF">DFH08DRAFT_868523</name>
</gene>
<feature type="region of interest" description="Disordered" evidence="1">
    <location>
        <begin position="354"/>
        <end position="381"/>
    </location>
</feature>
<dbReference type="EMBL" id="JARIHO010000020">
    <property type="protein sequence ID" value="KAJ7346537.1"/>
    <property type="molecule type" value="Genomic_DNA"/>
</dbReference>
<protein>
    <submittedName>
        <fullName evidence="2">Uncharacterized protein</fullName>
    </submittedName>
</protein>
<feature type="compositionally biased region" description="Polar residues" evidence="1">
    <location>
        <begin position="358"/>
        <end position="368"/>
    </location>
</feature>
<evidence type="ECO:0000256" key="1">
    <source>
        <dbReference type="SAM" id="MobiDB-lite"/>
    </source>
</evidence>
<feature type="compositionally biased region" description="Acidic residues" evidence="1">
    <location>
        <begin position="147"/>
        <end position="163"/>
    </location>
</feature>
<feature type="compositionally biased region" description="Acidic residues" evidence="1">
    <location>
        <begin position="174"/>
        <end position="192"/>
    </location>
</feature>
<organism evidence="2 3">
    <name type="scientific">Mycena albidolilacea</name>
    <dbReference type="NCBI Taxonomy" id="1033008"/>
    <lineage>
        <taxon>Eukaryota</taxon>
        <taxon>Fungi</taxon>
        <taxon>Dikarya</taxon>
        <taxon>Basidiomycota</taxon>
        <taxon>Agaricomycotina</taxon>
        <taxon>Agaricomycetes</taxon>
        <taxon>Agaricomycetidae</taxon>
        <taxon>Agaricales</taxon>
        <taxon>Marasmiineae</taxon>
        <taxon>Mycenaceae</taxon>
        <taxon>Mycena</taxon>
    </lineage>
</organism>
<proteinExistence type="predicted"/>
<evidence type="ECO:0000313" key="3">
    <source>
        <dbReference type="Proteomes" id="UP001218218"/>
    </source>
</evidence>
<comment type="caution">
    <text evidence="2">The sequence shown here is derived from an EMBL/GenBank/DDBJ whole genome shotgun (WGS) entry which is preliminary data.</text>
</comment>
<evidence type="ECO:0000313" key="2">
    <source>
        <dbReference type="EMBL" id="KAJ7346537.1"/>
    </source>
</evidence>
<name>A0AAD7A0J6_9AGAR</name>